<reference evidence="2" key="1">
    <citation type="journal article" date="2021" name="Nat. Commun.">
        <title>Genetic determinants of endophytism in the Arabidopsis root mycobiome.</title>
        <authorList>
            <person name="Mesny F."/>
            <person name="Miyauchi S."/>
            <person name="Thiergart T."/>
            <person name="Pickel B."/>
            <person name="Atanasova L."/>
            <person name="Karlsson M."/>
            <person name="Huettel B."/>
            <person name="Barry K.W."/>
            <person name="Haridas S."/>
            <person name="Chen C."/>
            <person name="Bauer D."/>
            <person name="Andreopoulos W."/>
            <person name="Pangilinan J."/>
            <person name="LaButti K."/>
            <person name="Riley R."/>
            <person name="Lipzen A."/>
            <person name="Clum A."/>
            <person name="Drula E."/>
            <person name="Henrissat B."/>
            <person name="Kohler A."/>
            <person name="Grigoriev I.V."/>
            <person name="Martin F.M."/>
            <person name="Hacquard S."/>
        </authorList>
    </citation>
    <scope>NUCLEOTIDE SEQUENCE</scope>
    <source>
        <strain evidence="2">MPI-SDFR-AT-0117</strain>
    </source>
</reference>
<gene>
    <name evidence="2" type="ORF">F5X68DRAFT_41017</name>
</gene>
<evidence type="ECO:0000313" key="3">
    <source>
        <dbReference type="Proteomes" id="UP000770015"/>
    </source>
</evidence>
<dbReference type="OrthoDB" id="2126185at2759"/>
<feature type="transmembrane region" description="Helical" evidence="1">
    <location>
        <begin position="54"/>
        <end position="75"/>
    </location>
</feature>
<keyword evidence="1" id="KW-0472">Membrane</keyword>
<name>A0A9P9A748_9PEZI</name>
<keyword evidence="3" id="KW-1185">Reference proteome</keyword>
<dbReference type="Proteomes" id="UP000770015">
    <property type="component" value="Unassembled WGS sequence"/>
</dbReference>
<evidence type="ECO:0000256" key="1">
    <source>
        <dbReference type="SAM" id="Phobius"/>
    </source>
</evidence>
<feature type="transmembrane region" description="Helical" evidence="1">
    <location>
        <begin position="12"/>
        <end position="33"/>
    </location>
</feature>
<dbReference type="AlphaFoldDB" id="A0A9P9A748"/>
<dbReference type="EMBL" id="JAGSXJ010000026">
    <property type="protein sequence ID" value="KAH6673961.1"/>
    <property type="molecule type" value="Genomic_DNA"/>
</dbReference>
<keyword evidence="1" id="KW-1133">Transmembrane helix</keyword>
<accession>A0A9P9A748</accession>
<proteinExistence type="predicted"/>
<protein>
    <submittedName>
        <fullName evidence="2">Uncharacterized protein</fullName>
    </submittedName>
</protein>
<feature type="transmembrane region" description="Helical" evidence="1">
    <location>
        <begin position="154"/>
        <end position="177"/>
    </location>
</feature>
<evidence type="ECO:0000313" key="2">
    <source>
        <dbReference type="EMBL" id="KAH6673961.1"/>
    </source>
</evidence>
<keyword evidence="1" id="KW-0812">Transmembrane</keyword>
<comment type="caution">
    <text evidence="2">The sequence shown here is derived from an EMBL/GenBank/DDBJ whole genome shotgun (WGS) entry which is preliminary data.</text>
</comment>
<sequence>MDDVSNARPLAIFSGYMILAASLTAACISIIRGGAARSQRQNSSKSNPRQSRTGAVIVFSLLAIISLATTWTYMFRFFSWSYQQWALAHPEHDPDTLHLGRWLRDTTLFKQAWASTLETAPRSWWSLQIFGFCGVWSVKLACQARNRRIPHMWLFMLLGQVVAISFASNLFFLAVLLHDVVPAKQPQSPPSLIKSASLWYDVLLAINIALSTMVPAQFGKPGFMRFLLAPHLLAFAPLVLNRFMPESAAPHGLSKPWRTSKALAMFMLLFVGTAQLYEEGADLGVALKTLHEHPAVGSVGWDVICCWTSYVAWELLGVE</sequence>
<feature type="transmembrane region" description="Helical" evidence="1">
    <location>
        <begin position="123"/>
        <end position="142"/>
    </location>
</feature>
<feature type="transmembrane region" description="Helical" evidence="1">
    <location>
        <begin position="197"/>
        <end position="216"/>
    </location>
</feature>
<organism evidence="2 3">
    <name type="scientific">Plectosphaerella plurivora</name>
    <dbReference type="NCBI Taxonomy" id="936078"/>
    <lineage>
        <taxon>Eukaryota</taxon>
        <taxon>Fungi</taxon>
        <taxon>Dikarya</taxon>
        <taxon>Ascomycota</taxon>
        <taxon>Pezizomycotina</taxon>
        <taxon>Sordariomycetes</taxon>
        <taxon>Hypocreomycetidae</taxon>
        <taxon>Glomerellales</taxon>
        <taxon>Plectosphaerellaceae</taxon>
        <taxon>Plectosphaerella</taxon>
    </lineage>
</organism>